<keyword evidence="6" id="KW-1185">Reference proteome</keyword>
<evidence type="ECO:0000256" key="2">
    <source>
        <dbReference type="SAM" id="MobiDB-lite"/>
    </source>
</evidence>
<keyword evidence="1" id="KW-0507">mRNA processing</keyword>
<dbReference type="Pfam" id="PF00855">
    <property type="entry name" value="PWWP"/>
    <property type="match status" value="1"/>
</dbReference>
<feature type="domain" description="CID" evidence="4">
    <location>
        <begin position="828"/>
        <end position="899"/>
    </location>
</feature>
<evidence type="ECO:0000256" key="1">
    <source>
        <dbReference type="ARBA" id="ARBA00022664"/>
    </source>
</evidence>
<dbReference type="PROSITE" id="PS51391">
    <property type="entry name" value="CID"/>
    <property type="match status" value="1"/>
</dbReference>
<feature type="domain" description="PWWP" evidence="3">
    <location>
        <begin position="25"/>
        <end position="82"/>
    </location>
</feature>
<dbReference type="Gene3D" id="2.30.30.140">
    <property type="match status" value="1"/>
</dbReference>
<dbReference type="InterPro" id="IPR006569">
    <property type="entry name" value="CID_dom"/>
</dbReference>
<evidence type="ECO:0000313" key="5">
    <source>
        <dbReference type="EnsemblPlants" id="TuG1812G0400001745.01.T05"/>
    </source>
</evidence>
<name>A0A8R7U5W9_TRIUA</name>
<protein>
    <recommendedName>
        <fullName evidence="7">PWWP domain-containing protein</fullName>
    </recommendedName>
</protein>
<reference evidence="5" key="3">
    <citation type="submission" date="2022-06" db="UniProtKB">
        <authorList>
            <consortium name="EnsemblPlants"/>
        </authorList>
    </citation>
    <scope>IDENTIFICATION</scope>
</reference>
<gene>
    <name evidence="5" type="primary">LOC125551487</name>
</gene>
<dbReference type="EnsemblPlants" id="TuG1812G0400001745.01.T02">
    <property type="protein sequence ID" value="TuG1812G0400001745.01.T02"/>
    <property type="gene ID" value="TuG1812G0400001745.01"/>
</dbReference>
<dbReference type="Gramene" id="TuG1812G0400001745.01.T05">
    <property type="protein sequence ID" value="TuG1812G0400001745.01.T05"/>
    <property type="gene ID" value="TuG1812G0400001745.01"/>
</dbReference>
<organism evidence="5 6">
    <name type="scientific">Triticum urartu</name>
    <name type="common">Red wild einkorn</name>
    <name type="synonym">Crithodium urartu</name>
    <dbReference type="NCBI Taxonomy" id="4572"/>
    <lineage>
        <taxon>Eukaryota</taxon>
        <taxon>Viridiplantae</taxon>
        <taxon>Streptophyta</taxon>
        <taxon>Embryophyta</taxon>
        <taxon>Tracheophyta</taxon>
        <taxon>Spermatophyta</taxon>
        <taxon>Magnoliopsida</taxon>
        <taxon>Liliopsida</taxon>
        <taxon>Poales</taxon>
        <taxon>Poaceae</taxon>
        <taxon>BOP clade</taxon>
        <taxon>Pooideae</taxon>
        <taxon>Triticodae</taxon>
        <taxon>Triticeae</taxon>
        <taxon>Triticinae</taxon>
        <taxon>Triticum</taxon>
    </lineage>
</organism>
<reference evidence="6" key="1">
    <citation type="journal article" date="2013" name="Nature">
        <title>Draft genome of the wheat A-genome progenitor Triticum urartu.</title>
        <authorList>
            <person name="Ling H.Q."/>
            <person name="Zhao S."/>
            <person name="Liu D."/>
            <person name="Wang J."/>
            <person name="Sun H."/>
            <person name="Zhang C."/>
            <person name="Fan H."/>
            <person name="Li D."/>
            <person name="Dong L."/>
            <person name="Tao Y."/>
            <person name="Gao C."/>
            <person name="Wu H."/>
            <person name="Li Y."/>
            <person name="Cui Y."/>
            <person name="Guo X."/>
            <person name="Zheng S."/>
            <person name="Wang B."/>
            <person name="Yu K."/>
            <person name="Liang Q."/>
            <person name="Yang W."/>
            <person name="Lou X."/>
            <person name="Chen J."/>
            <person name="Feng M."/>
            <person name="Jian J."/>
            <person name="Zhang X."/>
            <person name="Luo G."/>
            <person name="Jiang Y."/>
            <person name="Liu J."/>
            <person name="Wang Z."/>
            <person name="Sha Y."/>
            <person name="Zhang B."/>
            <person name="Wu H."/>
            <person name="Tang D."/>
            <person name="Shen Q."/>
            <person name="Xue P."/>
            <person name="Zou S."/>
            <person name="Wang X."/>
            <person name="Liu X."/>
            <person name="Wang F."/>
            <person name="Yang Y."/>
            <person name="An X."/>
            <person name="Dong Z."/>
            <person name="Zhang K."/>
            <person name="Zhang X."/>
            <person name="Luo M.C."/>
            <person name="Dvorak J."/>
            <person name="Tong Y."/>
            <person name="Wang J."/>
            <person name="Yang H."/>
            <person name="Li Z."/>
            <person name="Wang D."/>
            <person name="Zhang A."/>
            <person name="Wang J."/>
        </authorList>
    </citation>
    <scope>NUCLEOTIDE SEQUENCE</scope>
    <source>
        <strain evidence="6">cv. G1812</strain>
    </source>
</reference>
<dbReference type="PROSITE" id="PS50812">
    <property type="entry name" value="PWWP"/>
    <property type="match status" value="1"/>
</dbReference>
<feature type="compositionally biased region" description="Polar residues" evidence="2">
    <location>
        <begin position="788"/>
        <end position="805"/>
    </location>
</feature>
<accession>A0A8R7U5W9</accession>
<dbReference type="EnsemblPlants" id="TuG1812G0400001745.01.T05">
    <property type="protein sequence ID" value="TuG1812G0400001745.01.T05"/>
    <property type="gene ID" value="TuG1812G0400001745.01"/>
</dbReference>
<feature type="region of interest" description="Disordered" evidence="2">
    <location>
        <begin position="393"/>
        <end position="412"/>
    </location>
</feature>
<dbReference type="Gramene" id="TuG1812G0400001745.01.T01">
    <property type="protein sequence ID" value="TuG1812G0400001745.01.T01"/>
    <property type="gene ID" value="TuG1812G0400001745.01"/>
</dbReference>
<evidence type="ECO:0000259" key="3">
    <source>
        <dbReference type="PROSITE" id="PS50812"/>
    </source>
</evidence>
<proteinExistence type="predicted"/>
<dbReference type="Proteomes" id="UP000015106">
    <property type="component" value="Chromosome 4"/>
</dbReference>
<dbReference type="SUPFAM" id="SSF63748">
    <property type="entry name" value="Tudor/PWWP/MBT"/>
    <property type="match status" value="1"/>
</dbReference>
<dbReference type="AlphaFoldDB" id="A0A8R7U5W9"/>
<dbReference type="PANTHER" id="PTHR12550">
    <property type="entry name" value="HEPATOMA-DERIVED GROWTH FACTOR-RELATED"/>
    <property type="match status" value="1"/>
</dbReference>
<evidence type="ECO:0008006" key="7">
    <source>
        <dbReference type="Google" id="ProtNLM"/>
    </source>
</evidence>
<sequence>MAPARRKRGASAAAAAAAAAAQWKVGDLVLAKMKGFPAWPAMISEPEQWGLPSVKNKRLVYFYGTKQIAFCNYAELEAFTEEKRRSLLAKRHGKGADFVRAVGEIIDVYDSLKKDNNKLDLTADEVKPGEENLGDSNSRLDTKDLAKSSNMCSDKKLEDHSVTARDRGLVTADAPSVTLVGSERCVVNSAPDGPTENISMLDEMRNIPLSASSFSKKKLRDAYSQNCYTRSRALALRMSRSSSSVVNRKVQGSCKLLGETSLASVDLVSDDNKEDLTVLKYPEHDKANSGTLSMLDEVCVHSSVGTFNQPGTPGASDCNKNLSSTAKVDNTCDSEASQNGASAIELKSNGASSFPMKSTVIFKRKRKPNRNWVPHATDCMTTNKDEEFEVELSGRLTDSPNSKNEFNKSDGDEHLPLVKRARVRMGRPQSVASPKTVGQIDVPNNRSGLAAPADHSVMHISNASSADQSSILNIPVLLGDGHSVWKNKEYQPRGLTLDVEAALPPSKRLHRALEAMSANVAETISSLPEERGSKQLILNGCVSAENSHSSKSADTVVTSPSRSGIIESLGSSGMQLMHSSTGQTHTSGSILQNKNVVVSMKLNEPALDVTQTIAVHDRLSSSRKPSYNDVSKLISYSSDTKPIGCPAFDVNRSDDRCGEPVDGPKFLLSDNNVNSDSVSRGDTVLASAINICDTTSSSSLATKSSSIQSDADTRTSEVHTFSALALKELNHRNLKDRCTSPDAMPMKELIAVAQARRFSRSTSFSDYFLNGKYISKPLVSTPLKEGQGQLSPSNQIDRSTSTNDSVHSRSRSDNPQENDVKKVARSNEANAARKAFGAFLGMLTRTKENIACATRLAIDCAKHGIAWEAIDIIVECMEKENLYKRVDLFFLIDSITQCS</sequence>
<feature type="region of interest" description="Disordered" evidence="2">
    <location>
        <begin position="783"/>
        <end position="822"/>
    </location>
</feature>
<dbReference type="Gene3D" id="1.25.40.90">
    <property type="match status" value="1"/>
</dbReference>
<dbReference type="Gramene" id="TuG1812G0400001745.01.T02">
    <property type="protein sequence ID" value="TuG1812G0400001745.01.T02"/>
    <property type="gene ID" value="TuG1812G0400001745.01"/>
</dbReference>
<dbReference type="GO" id="GO:0006397">
    <property type="term" value="P:mRNA processing"/>
    <property type="evidence" value="ECO:0007669"/>
    <property type="project" value="UniProtKB-KW"/>
</dbReference>
<dbReference type="InterPro" id="IPR008942">
    <property type="entry name" value="ENTH_VHS"/>
</dbReference>
<evidence type="ECO:0000313" key="6">
    <source>
        <dbReference type="Proteomes" id="UP000015106"/>
    </source>
</evidence>
<dbReference type="PANTHER" id="PTHR12550:SF79">
    <property type="entry name" value="PWWP DOMAIN-CONTAINING PROTEIN"/>
    <property type="match status" value="1"/>
</dbReference>
<feature type="compositionally biased region" description="Basic and acidic residues" evidence="2">
    <location>
        <begin position="806"/>
        <end position="822"/>
    </location>
</feature>
<dbReference type="SMART" id="SM00293">
    <property type="entry name" value="PWWP"/>
    <property type="match status" value="1"/>
</dbReference>
<evidence type="ECO:0000259" key="4">
    <source>
        <dbReference type="PROSITE" id="PS51391"/>
    </source>
</evidence>
<dbReference type="InterPro" id="IPR000313">
    <property type="entry name" value="PWWP_dom"/>
</dbReference>
<dbReference type="GO" id="GO:0005634">
    <property type="term" value="C:nucleus"/>
    <property type="evidence" value="ECO:0007669"/>
    <property type="project" value="UniProtKB-ARBA"/>
</dbReference>
<dbReference type="EnsemblPlants" id="TuG1812G0400001745.01.T01">
    <property type="protein sequence ID" value="TuG1812G0400001745.01.T01"/>
    <property type="gene ID" value="TuG1812G0400001745.01"/>
</dbReference>
<reference evidence="5" key="2">
    <citation type="submission" date="2018-03" db="EMBL/GenBank/DDBJ databases">
        <title>The Triticum urartu genome reveals the dynamic nature of wheat genome evolution.</title>
        <authorList>
            <person name="Ling H."/>
            <person name="Ma B."/>
            <person name="Shi X."/>
            <person name="Liu H."/>
            <person name="Dong L."/>
            <person name="Sun H."/>
            <person name="Cao Y."/>
            <person name="Gao Q."/>
            <person name="Zheng S."/>
            <person name="Li Y."/>
            <person name="Yu Y."/>
            <person name="Du H."/>
            <person name="Qi M."/>
            <person name="Li Y."/>
            <person name="Yu H."/>
            <person name="Cui Y."/>
            <person name="Wang N."/>
            <person name="Chen C."/>
            <person name="Wu H."/>
            <person name="Zhao Y."/>
            <person name="Zhang J."/>
            <person name="Li Y."/>
            <person name="Zhou W."/>
            <person name="Zhang B."/>
            <person name="Hu W."/>
            <person name="Eijk M."/>
            <person name="Tang J."/>
            <person name="Witsenboer H."/>
            <person name="Zhao S."/>
            <person name="Li Z."/>
            <person name="Zhang A."/>
            <person name="Wang D."/>
            <person name="Liang C."/>
        </authorList>
    </citation>
    <scope>NUCLEOTIDE SEQUENCE [LARGE SCALE GENOMIC DNA]</scope>
    <source>
        <strain evidence="5">cv. G1812</strain>
    </source>
</reference>